<dbReference type="Pfam" id="PF00589">
    <property type="entry name" value="Phage_integrase"/>
    <property type="match status" value="1"/>
</dbReference>
<keyword evidence="9" id="KW-1185">Reference proteome</keyword>
<evidence type="ECO:0000313" key="9">
    <source>
        <dbReference type="Proteomes" id="UP001173801"/>
    </source>
</evidence>
<dbReference type="PROSITE" id="PS51900">
    <property type="entry name" value="CB"/>
    <property type="match status" value="1"/>
</dbReference>
<dbReference type="InterPro" id="IPR011010">
    <property type="entry name" value="DNA_brk_join_enz"/>
</dbReference>
<dbReference type="InterPro" id="IPR025166">
    <property type="entry name" value="Integrase_DNA_bind_dom"/>
</dbReference>
<gene>
    <name evidence="8" type="ORF">NYG85_11320</name>
</gene>
<feature type="domain" description="Core-binding (CB)" evidence="7">
    <location>
        <begin position="92"/>
        <end position="172"/>
    </location>
</feature>
<evidence type="ECO:0000313" key="8">
    <source>
        <dbReference type="EMBL" id="MDL0089946.1"/>
    </source>
</evidence>
<dbReference type="Gene3D" id="1.10.150.130">
    <property type="match status" value="1"/>
</dbReference>
<evidence type="ECO:0000256" key="4">
    <source>
        <dbReference type="ARBA" id="ARBA00023172"/>
    </source>
</evidence>
<comment type="similarity">
    <text evidence="1">Belongs to the 'phage' integrase family.</text>
</comment>
<evidence type="ECO:0000259" key="6">
    <source>
        <dbReference type="PROSITE" id="PS51898"/>
    </source>
</evidence>
<proteinExistence type="inferred from homology"/>
<dbReference type="Gene3D" id="1.10.443.10">
    <property type="entry name" value="Intergrase catalytic core"/>
    <property type="match status" value="1"/>
</dbReference>
<feature type="domain" description="Tyr recombinase" evidence="6">
    <location>
        <begin position="197"/>
        <end position="381"/>
    </location>
</feature>
<comment type="caution">
    <text evidence="8">The sequence shown here is derived from an EMBL/GenBank/DDBJ whole genome shotgun (WGS) entry which is preliminary data.</text>
</comment>
<dbReference type="InterPro" id="IPR050808">
    <property type="entry name" value="Phage_Integrase"/>
</dbReference>
<dbReference type="InterPro" id="IPR002104">
    <property type="entry name" value="Integrase_catalytic"/>
</dbReference>
<dbReference type="InterPro" id="IPR053876">
    <property type="entry name" value="Phage_int_M"/>
</dbReference>
<dbReference type="PANTHER" id="PTHR30629">
    <property type="entry name" value="PROPHAGE INTEGRASE"/>
    <property type="match status" value="1"/>
</dbReference>
<dbReference type="Proteomes" id="UP001173801">
    <property type="component" value="Unassembled WGS sequence"/>
</dbReference>
<dbReference type="EMBL" id="JANURM010000029">
    <property type="protein sequence ID" value="MDL0089946.1"/>
    <property type="molecule type" value="Genomic_DNA"/>
</dbReference>
<keyword evidence="3 5" id="KW-0238">DNA-binding</keyword>
<sequence length="392" mass="45506">MPKISAQLTITQLKNLKPKDKVYFVGDSDNLLIKIMPNGTKTFIYEFKINNKKKRLTLGKFGEMSLLEARERRNELKKQIKGGEYLKISDAYSFKAVFEKWIKTKSKISPKQLFWINRRFEALLLPIFSDTPIKEISRKDIINALNPLLESEKQETAKKVLGALNSFYKFALLHEYVEHNIIADIDKSALIGKREIKHYAHFKDEAELKNLIMAIKGYFGDIRLKVCALFMLYTAVRGENARFATWDEIDFKNSLWQIPAKKMKNGKSHEVFLSDSVKNMLLDYRKILPVKSEFLFPSLKSNLRPISENSVRAMIRNLGFNNEMITPHGFRATFSTIAHEKIDLHKQSSDIIDLCLAHVEKNKVKDAYNHAKNLKQRAVLMQWWSDFLDALV</sequence>
<reference evidence="8" key="2">
    <citation type="journal article" date="2023" name="Microorganisms">
        <title>Isolation and Genomic Characteristics of Cat-Borne Campylobacter felis sp. nov. and Sheep-Borne Campylobacter ovis sp. nov.</title>
        <authorList>
            <person name="Wang H."/>
            <person name="Li Y."/>
            <person name="Gu Y."/>
            <person name="Zhou G."/>
            <person name="Chen X."/>
            <person name="Zhang X."/>
            <person name="Shao Z."/>
            <person name="Zhang J."/>
            <person name="Zhang M."/>
        </authorList>
    </citation>
    <scope>NUCLEOTIDE SEQUENCE</scope>
    <source>
        <strain evidence="8">PS10</strain>
    </source>
</reference>
<keyword evidence="4" id="KW-0233">DNA recombination</keyword>
<protein>
    <submittedName>
        <fullName evidence="8">Tyrosine-type recombinase/integrase</fullName>
    </submittedName>
</protein>
<dbReference type="Pfam" id="PF13356">
    <property type="entry name" value="Arm-DNA-bind_3"/>
    <property type="match status" value="1"/>
</dbReference>
<dbReference type="Gene3D" id="3.30.160.390">
    <property type="entry name" value="Integrase, DNA-binding domain"/>
    <property type="match status" value="1"/>
</dbReference>
<organism evidence="8 9">
    <name type="scientific">Campylobacter gastrosuis</name>
    <dbReference type="NCBI Taxonomy" id="2974576"/>
    <lineage>
        <taxon>Bacteria</taxon>
        <taxon>Pseudomonadati</taxon>
        <taxon>Campylobacterota</taxon>
        <taxon>Epsilonproteobacteria</taxon>
        <taxon>Campylobacterales</taxon>
        <taxon>Campylobacteraceae</taxon>
        <taxon>Campylobacter</taxon>
    </lineage>
</organism>
<evidence type="ECO:0000256" key="2">
    <source>
        <dbReference type="ARBA" id="ARBA00022908"/>
    </source>
</evidence>
<keyword evidence="2" id="KW-0229">DNA integration</keyword>
<accession>A0ABT7HSP2</accession>
<reference evidence="8" key="1">
    <citation type="submission" date="2022-08" db="EMBL/GenBank/DDBJ databases">
        <authorList>
            <person name="Wang H."/>
        </authorList>
    </citation>
    <scope>NUCLEOTIDE SEQUENCE</scope>
    <source>
        <strain evidence="8">PS10</strain>
    </source>
</reference>
<evidence type="ECO:0000256" key="1">
    <source>
        <dbReference type="ARBA" id="ARBA00008857"/>
    </source>
</evidence>
<dbReference type="InterPro" id="IPR044068">
    <property type="entry name" value="CB"/>
</dbReference>
<name>A0ABT7HSP2_9BACT</name>
<dbReference type="CDD" id="cd00801">
    <property type="entry name" value="INT_P4_C"/>
    <property type="match status" value="1"/>
</dbReference>
<dbReference type="SUPFAM" id="SSF56349">
    <property type="entry name" value="DNA breaking-rejoining enzymes"/>
    <property type="match status" value="1"/>
</dbReference>
<evidence type="ECO:0000259" key="7">
    <source>
        <dbReference type="PROSITE" id="PS51900"/>
    </source>
</evidence>
<evidence type="ECO:0000256" key="3">
    <source>
        <dbReference type="ARBA" id="ARBA00023125"/>
    </source>
</evidence>
<dbReference type="InterPro" id="IPR013762">
    <property type="entry name" value="Integrase-like_cat_sf"/>
</dbReference>
<dbReference type="InterPro" id="IPR010998">
    <property type="entry name" value="Integrase_recombinase_N"/>
</dbReference>
<dbReference type="PANTHER" id="PTHR30629:SF2">
    <property type="entry name" value="PROPHAGE INTEGRASE INTS-RELATED"/>
    <property type="match status" value="1"/>
</dbReference>
<dbReference type="PROSITE" id="PS51898">
    <property type="entry name" value="TYR_RECOMBINASE"/>
    <property type="match status" value="1"/>
</dbReference>
<dbReference type="RefSeq" id="WP_284938727.1">
    <property type="nucleotide sequence ID" value="NZ_JANURM010000029.1"/>
</dbReference>
<dbReference type="Pfam" id="PF22022">
    <property type="entry name" value="Phage_int_M"/>
    <property type="match status" value="1"/>
</dbReference>
<evidence type="ECO:0000256" key="5">
    <source>
        <dbReference type="PROSITE-ProRule" id="PRU01248"/>
    </source>
</evidence>
<dbReference type="InterPro" id="IPR038488">
    <property type="entry name" value="Integrase_DNA-bd_sf"/>
</dbReference>